<keyword evidence="9" id="KW-0963">Cytoplasm</keyword>
<comment type="similarity">
    <text evidence="3 9 11">Belongs to the uracil-DNA glycosylase (UDG) superfamily. UNG family.</text>
</comment>
<dbReference type="InterPro" id="IPR005122">
    <property type="entry name" value="Uracil-DNA_glycosylase-like"/>
</dbReference>
<keyword evidence="14" id="KW-1185">Reference proteome</keyword>
<dbReference type="PROSITE" id="PS00130">
    <property type="entry name" value="U_DNA_GLYCOSYLASE"/>
    <property type="match status" value="1"/>
</dbReference>
<feature type="active site" description="Proton acceptor" evidence="9 10">
    <location>
        <position position="125"/>
    </location>
</feature>
<dbReference type="OrthoDB" id="9804372at2"/>
<comment type="subcellular location">
    <subcellularLocation>
        <location evidence="9">Cytoplasm</location>
    </subcellularLocation>
</comment>
<dbReference type="EMBL" id="VMNK01000010">
    <property type="protein sequence ID" value="TVO55918.1"/>
    <property type="molecule type" value="Genomic_DNA"/>
</dbReference>
<evidence type="ECO:0000256" key="9">
    <source>
        <dbReference type="HAMAP-Rule" id="MF_00148"/>
    </source>
</evidence>
<keyword evidence="13" id="KW-0326">Glycosidase</keyword>
<dbReference type="Pfam" id="PF03167">
    <property type="entry name" value="UDG"/>
    <property type="match status" value="1"/>
</dbReference>
<dbReference type="GO" id="GO:0097510">
    <property type="term" value="P:base-excision repair, AP site formation via deaminated base removal"/>
    <property type="evidence" value="ECO:0007669"/>
    <property type="project" value="TreeGrafter"/>
</dbReference>
<dbReference type="SUPFAM" id="SSF52141">
    <property type="entry name" value="Uracil-DNA glycosylase-like"/>
    <property type="match status" value="1"/>
</dbReference>
<dbReference type="NCBIfam" id="NF003592">
    <property type="entry name" value="PRK05254.1-5"/>
    <property type="match status" value="1"/>
</dbReference>
<dbReference type="NCBIfam" id="TIGR00628">
    <property type="entry name" value="ung"/>
    <property type="match status" value="1"/>
</dbReference>
<evidence type="ECO:0000256" key="7">
    <source>
        <dbReference type="ARBA" id="ARBA00022801"/>
    </source>
</evidence>
<evidence type="ECO:0000256" key="1">
    <source>
        <dbReference type="ARBA" id="ARBA00001400"/>
    </source>
</evidence>
<dbReference type="RefSeq" id="WP_144309827.1">
    <property type="nucleotide sequence ID" value="NZ_VMNK01000010.1"/>
</dbReference>
<comment type="catalytic activity">
    <reaction evidence="1 9 11">
        <text>Hydrolyzes single-stranded DNA or mismatched double-stranded DNA and polynucleotides, releasing free uracil.</text>
        <dbReference type="EC" id="3.2.2.27"/>
    </reaction>
</comment>
<accession>A0A557QSP2</accession>
<keyword evidence="7 9" id="KW-0378">Hydrolase</keyword>
<dbReference type="SMART" id="SM00987">
    <property type="entry name" value="UreE_C"/>
    <property type="match status" value="1"/>
</dbReference>
<evidence type="ECO:0000256" key="8">
    <source>
        <dbReference type="ARBA" id="ARBA00023204"/>
    </source>
</evidence>
<comment type="caution">
    <text evidence="13">The sequence shown here is derived from an EMBL/GenBank/DDBJ whole genome shotgun (WGS) entry which is preliminary data.</text>
</comment>
<dbReference type="InterPro" id="IPR036895">
    <property type="entry name" value="Uracil-DNA_glycosylase-like_sf"/>
</dbReference>
<evidence type="ECO:0000256" key="5">
    <source>
        <dbReference type="ARBA" id="ARBA00018429"/>
    </source>
</evidence>
<evidence type="ECO:0000313" key="13">
    <source>
        <dbReference type="EMBL" id="TVO55918.1"/>
    </source>
</evidence>
<evidence type="ECO:0000259" key="12">
    <source>
        <dbReference type="SMART" id="SM00986"/>
    </source>
</evidence>
<dbReference type="AlphaFoldDB" id="A0A557QSP2"/>
<dbReference type="PANTHER" id="PTHR11264:SF0">
    <property type="entry name" value="URACIL-DNA GLYCOSYLASE"/>
    <property type="match status" value="1"/>
</dbReference>
<dbReference type="SMART" id="SM00986">
    <property type="entry name" value="UDG"/>
    <property type="match status" value="1"/>
</dbReference>
<dbReference type="CDD" id="cd10027">
    <property type="entry name" value="UDG-F1-like"/>
    <property type="match status" value="1"/>
</dbReference>
<evidence type="ECO:0000256" key="10">
    <source>
        <dbReference type="PROSITE-ProRule" id="PRU10072"/>
    </source>
</evidence>
<sequence length="298" mass="32345">MAHYSLQEILCGRSGGGAGAEALCRGGEYRNVPKHHGAQPFPRLLPSLAHISCSRTMIAAELFSRSLPASWAHRCTELAILAARAEANVALADPDGAAIPPPSLRYRALEMVAPAEVRVVILGQDPYPNTEDACGLSFSVPHGRSIPRSLRNIYKEMCDDLDCALPRHGDLEPWARQGVLLLNHILTVAPGLRRSHAKLGWEEMTNRIVTLLCEDDRPRVWMLWGDDARDKRGLISGRNQLIIESAHPSPLSARKGFFGSRPFSRANAHLIAAGLVPIMWGAAGASVDPAQGCLPLDI</sequence>
<keyword evidence="8 9" id="KW-0234">DNA repair</keyword>
<dbReference type="GO" id="GO:0005737">
    <property type="term" value="C:cytoplasm"/>
    <property type="evidence" value="ECO:0007669"/>
    <property type="project" value="UniProtKB-SubCell"/>
</dbReference>
<reference evidence="13 14" key="1">
    <citation type="submission" date="2019-07" db="EMBL/GenBank/DDBJ databases">
        <title>The pathways for chlorine oxyanion respiration interact through the shared metabolite chlorate.</title>
        <authorList>
            <person name="Barnum T.P."/>
            <person name="Cheng Y."/>
            <person name="Hill K.A."/>
            <person name="Lucas L.N."/>
            <person name="Carlson H.K."/>
            <person name="Coates J.D."/>
        </authorList>
    </citation>
    <scope>NUCLEOTIDE SEQUENCE [LARGE SCALE GENOMIC DNA]</scope>
    <source>
        <strain evidence="13 14">SFB-3</strain>
    </source>
</reference>
<dbReference type="PANTHER" id="PTHR11264">
    <property type="entry name" value="URACIL-DNA GLYCOSYLASE"/>
    <property type="match status" value="1"/>
</dbReference>
<name>A0A557QSP2_9RHOO</name>
<evidence type="ECO:0000313" key="14">
    <source>
        <dbReference type="Proteomes" id="UP000319502"/>
    </source>
</evidence>
<evidence type="ECO:0000256" key="11">
    <source>
        <dbReference type="RuleBase" id="RU003780"/>
    </source>
</evidence>
<evidence type="ECO:0000256" key="2">
    <source>
        <dbReference type="ARBA" id="ARBA00002631"/>
    </source>
</evidence>
<dbReference type="Proteomes" id="UP000319502">
    <property type="component" value="Unassembled WGS sequence"/>
</dbReference>
<gene>
    <name evidence="9" type="primary">ung</name>
    <name evidence="13" type="ORF">FHP91_11950</name>
</gene>
<protein>
    <recommendedName>
        <fullName evidence="5 9">Uracil-DNA glycosylase</fullName>
        <shortName evidence="9">UDG</shortName>
        <ecNumber evidence="4 9">3.2.2.27</ecNumber>
    </recommendedName>
</protein>
<dbReference type="EC" id="3.2.2.27" evidence="4 9"/>
<dbReference type="NCBIfam" id="NF003588">
    <property type="entry name" value="PRK05254.1-1"/>
    <property type="match status" value="1"/>
</dbReference>
<dbReference type="GO" id="GO:0004844">
    <property type="term" value="F:uracil DNA N-glycosylase activity"/>
    <property type="evidence" value="ECO:0007669"/>
    <property type="project" value="UniProtKB-UniRule"/>
</dbReference>
<evidence type="ECO:0000256" key="6">
    <source>
        <dbReference type="ARBA" id="ARBA00022763"/>
    </source>
</evidence>
<organism evidence="13 14">
    <name type="scientific">Denitromonas halophila</name>
    <dbReference type="NCBI Taxonomy" id="1629404"/>
    <lineage>
        <taxon>Bacteria</taxon>
        <taxon>Pseudomonadati</taxon>
        <taxon>Pseudomonadota</taxon>
        <taxon>Betaproteobacteria</taxon>
        <taxon>Rhodocyclales</taxon>
        <taxon>Zoogloeaceae</taxon>
        <taxon>Denitromonas</taxon>
    </lineage>
</organism>
<feature type="domain" description="Uracil-DNA glycosylase-like" evidence="12">
    <location>
        <begin position="110"/>
        <end position="270"/>
    </location>
</feature>
<dbReference type="HAMAP" id="MF_00148">
    <property type="entry name" value="UDG"/>
    <property type="match status" value="1"/>
</dbReference>
<evidence type="ECO:0000256" key="3">
    <source>
        <dbReference type="ARBA" id="ARBA00008184"/>
    </source>
</evidence>
<dbReference type="InterPro" id="IPR018085">
    <property type="entry name" value="Ura-DNA_Glyclase_AS"/>
</dbReference>
<keyword evidence="6 9" id="KW-0227">DNA damage</keyword>
<dbReference type="InterPro" id="IPR002043">
    <property type="entry name" value="UDG_fam1"/>
</dbReference>
<dbReference type="Gene3D" id="3.40.470.10">
    <property type="entry name" value="Uracil-DNA glycosylase-like domain"/>
    <property type="match status" value="1"/>
</dbReference>
<evidence type="ECO:0000256" key="4">
    <source>
        <dbReference type="ARBA" id="ARBA00012030"/>
    </source>
</evidence>
<proteinExistence type="inferred from homology"/>
<comment type="function">
    <text evidence="2 9 11">Excises uracil residues from the DNA which can arise as a result of misincorporation of dUMP residues by DNA polymerase or due to deamination of cytosine.</text>
</comment>